<protein>
    <submittedName>
        <fullName evidence="7">NAD(P)-dependent oxidoreductase</fullName>
    </submittedName>
</protein>
<dbReference type="InterPro" id="IPR015815">
    <property type="entry name" value="HIBADH-related"/>
</dbReference>
<dbReference type="GO" id="GO:0051287">
    <property type="term" value="F:NAD binding"/>
    <property type="evidence" value="ECO:0007669"/>
    <property type="project" value="InterPro"/>
</dbReference>
<dbReference type="PANTHER" id="PTHR43060:SF15">
    <property type="entry name" value="3-HYDROXYISOBUTYRATE DEHYDROGENASE-LIKE 1, MITOCHONDRIAL-RELATED"/>
    <property type="match status" value="1"/>
</dbReference>
<dbReference type="Pfam" id="PF03446">
    <property type="entry name" value="NAD_binding_2"/>
    <property type="match status" value="1"/>
</dbReference>
<dbReference type="GO" id="GO:0050661">
    <property type="term" value="F:NADP binding"/>
    <property type="evidence" value="ECO:0007669"/>
    <property type="project" value="InterPro"/>
</dbReference>
<dbReference type="EMBL" id="JAHXRI010000004">
    <property type="protein sequence ID" value="MBZ1349566.1"/>
    <property type="molecule type" value="Genomic_DNA"/>
</dbReference>
<dbReference type="InterPro" id="IPR008927">
    <property type="entry name" value="6-PGluconate_DH-like_C_sf"/>
</dbReference>
<gene>
    <name evidence="7" type="ORF">KZZ10_02815</name>
</gene>
<dbReference type="Pfam" id="PF14833">
    <property type="entry name" value="NAD_binding_11"/>
    <property type="match status" value="1"/>
</dbReference>
<dbReference type="RefSeq" id="WP_259659984.1">
    <property type="nucleotide sequence ID" value="NZ_JAHXRI010000004.1"/>
</dbReference>
<reference evidence="7" key="1">
    <citation type="submission" date="2021-07" db="EMBL/GenBank/DDBJ databases">
        <title>New genus and species of the family Alcaligenaceae.</title>
        <authorList>
            <person name="Hahn M.W."/>
        </authorList>
    </citation>
    <scope>NUCLEOTIDE SEQUENCE</scope>
    <source>
        <strain evidence="7">LF4-65</strain>
    </source>
</reference>
<evidence type="ECO:0000259" key="6">
    <source>
        <dbReference type="Pfam" id="PF14833"/>
    </source>
</evidence>
<keyword evidence="3" id="KW-0520">NAD</keyword>
<keyword evidence="8" id="KW-1185">Reference proteome</keyword>
<evidence type="ECO:0000259" key="5">
    <source>
        <dbReference type="Pfam" id="PF03446"/>
    </source>
</evidence>
<dbReference type="InterPro" id="IPR002204">
    <property type="entry name" value="3-OH-isobutyrate_DH-rel_CS"/>
</dbReference>
<name>A0A953T3N1_9BURK</name>
<dbReference type="GO" id="GO:0016491">
    <property type="term" value="F:oxidoreductase activity"/>
    <property type="evidence" value="ECO:0007669"/>
    <property type="project" value="UniProtKB-KW"/>
</dbReference>
<proteinExistence type="inferred from homology"/>
<organism evidence="7 8">
    <name type="scientific">Zwartia hollandica</name>
    <dbReference type="NCBI Taxonomy" id="324606"/>
    <lineage>
        <taxon>Bacteria</taxon>
        <taxon>Pseudomonadati</taxon>
        <taxon>Pseudomonadota</taxon>
        <taxon>Betaproteobacteria</taxon>
        <taxon>Burkholderiales</taxon>
        <taxon>Alcaligenaceae</taxon>
        <taxon>Zwartia</taxon>
    </lineage>
</organism>
<dbReference type="InterPro" id="IPR013328">
    <property type="entry name" value="6PGD_dom2"/>
</dbReference>
<dbReference type="SUPFAM" id="SSF51735">
    <property type="entry name" value="NAD(P)-binding Rossmann-fold domains"/>
    <property type="match status" value="1"/>
</dbReference>
<dbReference type="InterPro" id="IPR036291">
    <property type="entry name" value="NAD(P)-bd_dom_sf"/>
</dbReference>
<comment type="similarity">
    <text evidence="1">Belongs to the HIBADH-related family.</text>
</comment>
<sequence>MKIAFIGLGRMGWHMAAHLQRAGHTLSVYDTSPTLPADWAKAFGGHAAASIAEAVIRAELVMTSLPADAALSAVWELAQPTLAPGAIWVDHSTTSAEIARRLAKIAAAEGRHFIDAPVSGGTVGAEKGTLAIMAGADPVAWKVVEPVMAAYAQRCSLIGEPGAGQLTKMSNQICVAGIGQALAEGLAFAEHNGLDPRKVLDVMLKGSSTSWMMENRAETMIEGKFDFGFSTTLMRKDLGLVMDEARRADVSLPVTGLVAQLLSDVSAMGLENADWCSLMQRQRRVQSGK</sequence>
<feature type="domain" description="6-phosphogluconate dehydrogenase NADP-binding" evidence="5">
    <location>
        <begin position="2"/>
        <end position="159"/>
    </location>
</feature>
<keyword evidence="2" id="KW-0560">Oxidoreductase</keyword>
<dbReference type="GO" id="GO:0016054">
    <property type="term" value="P:organic acid catabolic process"/>
    <property type="evidence" value="ECO:0007669"/>
    <property type="project" value="UniProtKB-ARBA"/>
</dbReference>
<feature type="active site" evidence="4">
    <location>
        <position position="168"/>
    </location>
</feature>
<dbReference type="PROSITE" id="PS00895">
    <property type="entry name" value="3_HYDROXYISOBUT_DH"/>
    <property type="match status" value="1"/>
</dbReference>
<evidence type="ECO:0000313" key="7">
    <source>
        <dbReference type="EMBL" id="MBZ1349566.1"/>
    </source>
</evidence>
<dbReference type="InterPro" id="IPR006115">
    <property type="entry name" value="6PGDH_NADP-bd"/>
</dbReference>
<dbReference type="AlphaFoldDB" id="A0A953T3N1"/>
<dbReference type="SUPFAM" id="SSF48179">
    <property type="entry name" value="6-phosphogluconate dehydrogenase C-terminal domain-like"/>
    <property type="match status" value="1"/>
</dbReference>
<dbReference type="Gene3D" id="3.40.50.720">
    <property type="entry name" value="NAD(P)-binding Rossmann-like Domain"/>
    <property type="match status" value="1"/>
</dbReference>
<feature type="domain" description="3-hydroxyisobutyrate dehydrogenase-like NAD-binding" evidence="6">
    <location>
        <begin position="162"/>
        <end position="278"/>
    </location>
</feature>
<dbReference type="PANTHER" id="PTHR43060">
    <property type="entry name" value="3-HYDROXYISOBUTYRATE DEHYDROGENASE-LIKE 1, MITOCHONDRIAL-RELATED"/>
    <property type="match status" value="1"/>
</dbReference>
<dbReference type="Proteomes" id="UP000739565">
    <property type="component" value="Unassembled WGS sequence"/>
</dbReference>
<dbReference type="PIRSF" id="PIRSF000103">
    <property type="entry name" value="HIBADH"/>
    <property type="match status" value="1"/>
</dbReference>
<evidence type="ECO:0000256" key="3">
    <source>
        <dbReference type="ARBA" id="ARBA00023027"/>
    </source>
</evidence>
<dbReference type="InterPro" id="IPR029154">
    <property type="entry name" value="HIBADH-like_NADP-bd"/>
</dbReference>
<comment type="caution">
    <text evidence="7">The sequence shown here is derived from an EMBL/GenBank/DDBJ whole genome shotgun (WGS) entry which is preliminary data.</text>
</comment>
<evidence type="ECO:0000256" key="4">
    <source>
        <dbReference type="PIRSR" id="PIRSR000103-1"/>
    </source>
</evidence>
<dbReference type="Gene3D" id="1.10.1040.10">
    <property type="entry name" value="N-(1-d-carboxylethyl)-l-norvaline Dehydrogenase, domain 2"/>
    <property type="match status" value="1"/>
</dbReference>
<evidence type="ECO:0000313" key="8">
    <source>
        <dbReference type="Proteomes" id="UP000739565"/>
    </source>
</evidence>
<evidence type="ECO:0000256" key="1">
    <source>
        <dbReference type="ARBA" id="ARBA00009080"/>
    </source>
</evidence>
<evidence type="ECO:0000256" key="2">
    <source>
        <dbReference type="ARBA" id="ARBA00023002"/>
    </source>
</evidence>
<accession>A0A953T3N1</accession>